<evidence type="ECO:0000313" key="2">
    <source>
        <dbReference type="Proteomes" id="UP000799767"/>
    </source>
</evidence>
<evidence type="ECO:0000313" key="1">
    <source>
        <dbReference type="EMBL" id="KAF2480284.1"/>
    </source>
</evidence>
<organism evidence="1 2">
    <name type="scientific">Neohortaea acidophila</name>
    <dbReference type="NCBI Taxonomy" id="245834"/>
    <lineage>
        <taxon>Eukaryota</taxon>
        <taxon>Fungi</taxon>
        <taxon>Dikarya</taxon>
        <taxon>Ascomycota</taxon>
        <taxon>Pezizomycotina</taxon>
        <taxon>Dothideomycetes</taxon>
        <taxon>Dothideomycetidae</taxon>
        <taxon>Mycosphaerellales</taxon>
        <taxon>Teratosphaeriaceae</taxon>
        <taxon>Neohortaea</taxon>
    </lineage>
</organism>
<dbReference type="GeneID" id="54475598"/>
<proteinExistence type="predicted"/>
<dbReference type="Proteomes" id="UP000799767">
    <property type="component" value="Unassembled WGS sequence"/>
</dbReference>
<gene>
    <name evidence="1" type="ORF">BDY17DRAFT_303559</name>
</gene>
<dbReference type="RefSeq" id="XP_033586854.1">
    <property type="nucleotide sequence ID" value="XM_033734596.1"/>
</dbReference>
<dbReference type="EMBL" id="MU001640">
    <property type="protein sequence ID" value="KAF2480284.1"/>
    <property type="molecule type" value="Genomic_DNA"/>
</dbReference>
<sequence length="97" mass="10810">MTEHDSASPRRTPIRLDLPMQRRFLAQHPRRTMPDSTCTIPRSALSSSPCLARTSAVANFGHRQTSLGTCTHASLRSLNKAVTARRRSAYALLSLHR</sequence>
<keyword evidence="2" id="KW-1185">Reference proteome</keyword>
<accession>A0A6A6PKU5</accession>
<protein>
    <submittedName>
        <fullName evidence="1">Uncharacterized protein</fullName>
    </submittedName>
</protein>
<dbReference type="AlphaFoldDB" id="A0A6A6PKU5"/>
<name>A0A6A6PKU5_9PEZI</name>
<reference evidence="1" key="1">
    <citation type="journal article" date="2020" name="Stud. Mycol.">
        <title>101 Dothideomycetes genomes: a test case for predicting lifestyles and emergence of pathogens.</title>
        <authorList>
            <person name="Haridas S."/>
            <person name="Albert R."/>
            <person name="Binder M."/>
            <person name="Bloem J."/>
            <person name="Labutti K."/>
            <person name="Salamov A."/>
            <person name="Andreopoulos B."/>
            <person name="Baker S."/>
            <person name="Barry K."/>
            <person name="Bills G."/>
            <person name="Bluhm B."/>
            <person name="Cannon C."/>
            <person name="Castanera R."/>
            <person name="Culley D."/>
            <person name="Daum C."/>
            <person name="Ezra D."/>
            <person name="Gonzalez J."/>
            <person name="Henrissat B."/>
            <person name="Kuo A."/>
            <person name="Liang C."/>
            <person name="Lipzen A."/>
            <person name="Lutzoni F."/>
            <person name="Magnuson J."/>
            <person name="Mondo S."/>
            <person name="Nolan M."/>
            <person name="Ohm R."/>
            <person name="Pangilinan J."/>
            <person name="Park H.-J."/>
            <person name="Ramirez L."/>
            <person name="Alfaro M."/>
            <person name="Sun H."/>
            <person name="Tritt A."/>
            <person name="Yoshinaga Y."/>
            <person name="Zwiers L.-H."/>
            <person name="Turgeon B."/>
            <person name="Goodwin S."/>
            <person name="Spatafora J."/>
            <person name="Crous P."/>
            <person name="Grigoriev I."/>
        </authorList>
    </citation>
    <scope>NUCLEOTIDE SEQUENCE</scope>
    <source>
        <strain evidence="1">CBS 113389</strain>
    </source>
</reference>